<keyword evidence="2" id="KW-1185">Reference proteome</keyword>
<dbReference type="EMBL" id="QGML01005612">
    <property type="protein sequence ID" value="TVY85794.1"/>
    <property type="molecule type" value="Genomic_DNA"/>
</dbReference>
<evidence type="ECO:0008006" key="3">
    <source>
        <dbReference type="Google" id="ProtNLM"/>
    </source>
</evidence>
<organism evidence="1 2">
    <name type="scientific">Lachnellula willkommii</name>
    <dbReference type="NCBI Taxonomy" id="215461"/>
    <lineage>
        <taxon>Eukaryota</taxon>
        <taxon>Fungi</taxon>
        <taxon>Dikarya</taxon>
        <taxon>Ascomycota</taxon>
        <taxon>Pezizomycotina</taxon>
        <taxon>Leotiomycetes</taxon>
        <taxon>Helotiales</taxon>
        <taxon>Lachnaceae</taxon>
        <taxon>Lachnellula</taxon>
    </lineage>
</organism>
<evidence type="ECO:0000313" key="1">
    <source>
        <dbReference type="EMBL" id="TVY85794.1"/>
    </source>
</evidence>
<reference evidence="1 2" key="1">
    <citation type="submission" date="2018-05" db="EMBL/GenBank/DDBJ databases">
        <title>Genome sequencing and assembly of the regulated plant pathogen Lachnellula willkommii and related sister species for the development of diagnostic species identification markers.</title>
        <authorList>
            <person name="Giroux E."/>
            <person name="Bilodeau G."/>
        </authorList>
    </citation>
    <scope>NUCLEOTIDE SEQUENCE [LARGE SCALE GENOMIC DNA]</scope>
    <source>
        <strain evidence="1 2">CBS 172.35</strain>
    </source>
</reference>
<evidence type="ECO:0000313" key="2">
    <source>
        <dbReference type="Proteomes" id="UP000315522"/>
    </source>
</evidence>
<gene>
    <name evidence="1" type="ORF">LAWI1_G008482</name>
</gene>
<comment type="caution">
    <text evidence="1">The sequence shown here is derived from an EMBL/GenBank/DDBJ whole genome shotgun (WGS) entry which is preliminary data.</text>
</comment>
<proteinExistence type="predicted"/>
<protein>
    <recommendedName>
        <fullName evidence="3">SnoaL-like domain-containing protein</fullName>
    </recommendedName>
</protein>
<dbReference type="AlphaFoldDB" id="A0A559LYK3"/>
<name>A0A559LYK3_9HELO</name>
<accession>A0A559LYK3</accession>
<dbReference type="InterPro" id="IPR032710">
    <property type="entry name" value="NTF2-like_dom_sf"/>
</dbReference>
<dbReference type="SUPFAM" id="SSF54427">
    <property type="entry name" value="NTF2-like"/>
    <property type="match status" value="1"/>
</dbReference>
<sequence>MAFTLTREHVLSIFKDTEKGNMGTLIEAIDPNVHWWISSDVKDPLSKSGIYNLQEWKDDISAGLKSHLKDGYLEMKLDSLDVIGLKAIAECSGFAVQNDGEPYQNRFAWFFVFSAETGKIVGIREYMHSALVKEMFSKE</sequence>
<dbReference type="Proteomes" id="UP000315522">
    <property type="component" value="Unassembled WGS sequence"/>
</dbReference>
<dbReference type="Gene3D" id="3.10.450.50">
    <property type="match status" value="1"/>
</dbReference>